<dbReference type="CDD" id="cd05672">
    <property type="entry name" value="M20_ACY1L2-like"/>
    <property type="match status" value="1"/>
</dbReference>
<name>A0A831U1N4_GEOME</name>
<reference evidence="4" key="1">
    <citation type="journal article" date="2020" name="mSystems">
        <title>Genome- and Community-Level Interaction Insights into Carbon Utilization and Element Cycling Functions of Hydrothermarchaeota in Hydrothermal Sediment.</title>
        <authorList>
            <person name="Zhou Z."/>
            <person name="Liu Y."/>
            <person name="Xu W."/>
            <person name="Pan J."/>
            <person name="Luo Z.H."/>
            <person name="Li M."/>
        </authorList>
    </citation>
    <scope>NUCLEOTIDE SEQUENCE [LARGE SCALE GENOMIC DNA]</scope>
    <source>
        <strain evidence="4">SpSt-349</strain>
    </source>
</reference>
<dbReference type="EMBL" id="DSOV01000041">
    <property type="protein sequence ID" value="HEN42488.1"/>
    <property type="molecule type" value="Genomic_DNA"/>
</dbReference>
<feature type="domain" description="Peptidase M20 dimerisation" evidence="3">
    <location>
        <begin position="167"/>
        <end position="262"/>
    </location>
</feature>
<evidence type="ECO:0000259" key="3">
    <source>
        <dbReference type="Pfam" id="PF07687"/>
    </source>
</evidence>
<dbReference type="Gene3D" id="3.30.70.360">
    <property type="match status" value="1"/>
</dbReference>
<evidence type="ECO:0000256" key="2">
    <source>
        <dbReference type="PIRNR" id="PIRNR037226"/>
    </source>
</evidence>
<dbReference type="InterPro" id="IPR017144">
    <property type="entry name" value="Xaa-Arg_dipeptidase"/>
</dbReference>
<comment type="caution">
    <text evidence="4">The sequence shown here is derived from an EMBL/GenBank/DDBJ whole genome shotgun (WGS) entry which is preliminary data.</text>
</comment>
<protein>
    <recommendedName>
        <fullName evidence="2">Peptidase M20 domain-containing protein 2</fullName>
    </recommendedName>
</protein>
<dbReference type="SUPFAM" id="SSF53187">
    <property type="entry name" value="Zn-dependent exopeptidases"/>
    <property type="match status" value="1"/>
</dbReference>
<dbReference type="NCBIfam" id="TIGR01891">
    <property type="entry name" value="amidohydrolases"/>
    <property type="match status" value="1"/>
</dbReference>
<dbReference type="PIRSF" id="PIRSF037226">
    <property type="entry name" value="Amidohydrolase_ACY1L2_prd"/>
    <property type="match status" value="1"/>
</dbReference>
<sequence>MDLDQIKGDIVALVEGRKEEFIAIAEELYRNPETGLNEVRSSALLADFLEREGFRVERGVAGLPTAFRAEAGVEGPVIALLAEMDALPVMGHACGHNVIAAAAVGAATALRRILPPEAAQIVVLGTPAEELGIGKVDMIAKGAFDGVEFALMVHPSSRRYVIKHYLGLARIRFTFLGRPAHAAAYPEEGINALDGVIQTFNGISALRQQLRQDVRVHGIITEGGVAPNIIPERAAAHFYVRADDLAELERAKARVVACAEGAALATGCRLQVDADPRIMAPLKVNRTFSARYSAQLAYLGLQESENQPDKNKGSSDIGNVSQIVPTIHPHVPIGDGINIHSEAFARATVSDKGKAAVAEGAAALALTAAELAARPELREEIWREFRS</sequence>
<dbReference type="InterPro" id="IPR002933">
    <property type="entry name" value="Peptidase_M20"/>
</dbReference>
<comment type="similarity">
    <text evidence="2">Belongs to the peptidase M20A family.</text>
</comment>
<evidence type="ECO:0000313" key="4">
    <source>
        <dbReference type="EMBL" id="HEN42488.1"/>
    </source>
</evidence>
<evidence type="ECO:0000256" key="1">
    <source>
        <dbReference type="ARBA" id="ARBA00022801"/>
    </source>
</evidence>
<organism evidence="4">
    <name type="scientific">Geobacter metallireducens</name>
    <dbReference type="NCBI Taxonomy" id="28232"/>
    <lineage>
        <taxon>Bacteria</taxon>
        <taxon>Pseudomonadati</taxon>
        <taxon>Thermodesulfobacteriota</taxon>
        <taxon>Desulfuromonadia</taxon>
        <taxon>Geobacterales</taxon>
        <taxon>Geobacteraceae</taxon>
        <taxon>Geobacter</taxon>
    </lineage>
</organism>
<dbReference type="InterPro" id="IPR052030">
    <property type="entry name" value="Peptidase_M20/M20A_hydrolases"/>
</dbReference>
<accession>A0A831U1N4</accession>
<dbReference type="GO" id="GO:0016805">
    <property type="term" value="F:dipeptidase activity"/>
    <property type="evidence" value="ECO:0007669"/>
    <property type="project" value="InterPro"/>
</dbReference>
<dbReference type="PANTHER" id="PTHR30575">
    <property type="entry name" value="PEPTIDASE M20"/>
    <property type="match status" value="1"/>
</dbReference>
<dbReference type="PANTHER" id="PTHR30575:SF0">
    <property type="entry name" value="XAA-ARG DIPEPTIDASE"/>
    <property type="match status" value="1"/>
</dbReference>
<keyword evidence="1" id="KW-0378">Hydrolase</keyword>
<dbReference type="Pfam" id="PF01546">
    <property type="entry name" value="Peptidase_M20"/>
    <property type="match status" value="1"/>
</dbReference>
<dbReference type="SUPFAM" id="SSF55031">
    <property type="entry name" value="Bacterial exopeptidase dimerisation domain"/>
    <property type="match status" value="1"/>
</dbReference>
<dbReference type="AlphaFoldDB" id="A0A831U1N4"/>
<dbReference type="InterPro" id="IPR036264">
    <property type="entry name" value="Bact_exopeptidase_dim_dom"/>
</dbReference>
<proteinExistence type="inferred from homology"/>
<dbReference type="Pfam" id="PF07687">
    <property type="entry name" value="M20_dimer"/>
    <property type="match status" value="1"/>
</dbReference>
<dbReference type="InterPro" id="IPR011650">
    <property type="entry name" value="Peptidase_M20_dimer"/>
</dbReference>
<dbReference type="InterPro" id="IPR017439">
    <property type="entry name" value="Amidohydrolase"/>
</dbReference>
<gene>
    <name evidence="4" type="ORF">ENQ87_08940</name>
</gene>
<dbReference type="Gene3D" id="3.40.630.10">
    <property type="entry name" value="Zn peptidases"/>
    <property type="match status" value="1"/>
</dbReference>
<dbReference type="FunFam" id="3.30.70.360:FF:000004">
    <property type="entry name" value="Peptidase M20 domain-containing protein 2"/>
    <property type="match status" value="1"/>
</dbReference>